<dbReference type="GO" id="GO:0006508">
    <property type="term" value="P:proteolysis"/>
    <property type="evidence" value="ECO:0007669"/>
    <property type="project" value="UniProtKB-KW"/>
</dbReference>
<dbReference type="PRINTS" id="PR00724">
    <property type="entry name" value="CRBOXYPTASEC"/>
</dbReference>
<dbReference type="Pfam" id="PF00450">
    <property type="entry name" value="Peptidase_S10"/>
    <property type="match status" value="1"/>
</dbReference>
<evidence type="ECO:0000313" key="9">
    <source>
        <dbReference type="Proteomes" id="UP000008141"/>
    </source>
</evidence>
<dbReference type="RefSeq" id="XP_005844152.1">
    <property type="nucleotide sequence ID" value="XM_005844090.1"/>
</dbReference>
<evidence type="ECO:0000256" key="6">
    <source>
        <dbReference type="ARBA" id="ARBA00023180"/>
    </source>
</evidence>
<sequence>MFFFYFQARSDPENAPVVLWMTGGPGCSSELAVFFENGPWTINPDDLSLTETKHGWDTNHHMIFVDQPINTGFSYSADSRDSCYDETCVSNDMLDFLSEFFKARPELQGRPFFVTGESYAGHYVPAVASRVFHASKSGEVEPPINLQGLAIGNGLTDPAIQYGAYSDYALMNGLIGQALHDRLKMLYPSCRLALEVCDGLDFAFECLLAVQWCQMSQFAPIMLVNGGMNVYDIRKECEGPLCYREFEVLDKYLNQDDVREKLGVGDLRWEACNMEVHSEMMSDWGHNYDIVLPEMLAAGVRVMIYAGDQDFICNYVGNQQWVDVLPWHGAKRWAVAEDEPWTVEGVAAGTVKSVGPFSFVRVFKAGHMVPMDQAKNALDMITRFTHGPTSAGTSKRVSGATWQLRRAMPGKDAVLFAGAEQ</sequence>
<name>E1ZPW3_CHLVA</name>
<reference evidence="8 9" key="1">
    <citation type="journal article" date="2010" name="Plant Cell">
        <title>The Chlorella variabilis NC64A genome reveals adaptation to photosymbiosis, coevolution with viruses, and cryptic sex.</title>
        <authorList>
            <person name="Blanc G."/>
            <person name="Duncan G."/>
            <person name="Agarkova I."/>
            <person name="Borodovsky M."/>
            <person name="Gurnon J."/>
            <person name="Kuo A."/>
            <person name="Lindquist E."/>
            <person name="Lucas S."/>
            <person name="Pangilinan J."/>
            <person name="Polle J."/>
            <person name="Salamov A."/>
            <person name="Terry A."/>
            <person name="Yamada T."/>
            <person name="Dunigan D.D."/>
            <person name="Grigoriev I.V."/>
            <person name="Claverie J.M."/>
            <person name="Van Etten J.L."/>
        </authorList>
    </citation>
    <scope>NUCLEOTIDE SEQUENCE [LARGE SCALE GENOMIC DNA]</scope>
    <source>
        <strain evidence="8 9">NC64A</strain>
    </source>
</reference>
<dbReference type="FunCoup" id="E1ZPW3">
    <property type="interactions" value="551"/>
</dbReference>
<dbReference type="PANTHER" id="PTHR11802:SF113">
    <property type="entry name" value="SERINE CARBOXYPEPTIDASE CTSA-4.1"/>
    <property type="match status" value="1"/>
</dbReference>
<protein>
    <recommendedName>
        <fullName evidence="7">Carboxypeptidase</fullName>
        <ecNumber evidence="7">3.4.16.-</ecNumber>
    </recommendedName>
</protein>
<dbReference type="PANTHER" id="PTHR11802">
    <property type="entry name" value="SERINE PROTEASE FAMILY S10 SERINE CARBOXYPEPTIDASE"/>
    <property type="match status" value="1"/>
</dbReference>
<dbReference type="EMBL" id="GL433858">
    <property type="protein sequence ID" value="EFN52050.1"/>
    <property type="molecule type" value="Genomic_DNA"/>
</dbReference>
<evidence type="ECO:0000256" key="7">
    <source>
        <dbReference type="RuleBase" id="RU361156"/>
    </source>
</evidence>
<dbReference type="MEROPS" id="S10.009"/>
<keyword evidence="9" id="KW-1185">Reference proteome</keyword>
<proteinExistence type="inferred from homology"/>
<dbReference type="OMA" id="GDWMKPF"/>
<dbReference type="eggNOG" id="KOG1282">
    <property type="taxonomic scope" value="Eukaryota"/>
</dbReference>
<dbReference type="AlphaFoldDB" id="E1ZPW3"/>
<dbReference type="InterPro" id="IPR029058">
    <property type="entry name" value="AB_hydrolase_fold"/>
</dbReference>
<evidence type="ECO:0000256" key="1">
    <source>
        <dbReference type="ARBA" id="ARBA00009431"/>
    </source>
</evidence>
<evidence type="ECO:0000256" key="4">
    <source>
        <dbReference type="ARBA" id="ARBA00022729"/>
    </source>
</evidence>
<dbReference type="OrthoDB" id="443318at2759"/>
<keyword evidence="2 7" id="KW-0121">Carboxypeptidase</keyword>
<dbReference type="Gene3D" id="1.10.287.410">
    <property type="match status" value="1"/>
</dbReference>
<evidence type="ECO:0000256" key="5">
    <source>
        <dbReference type="ARBA" id="ARBA00022801"/>
    </source>
</evidence>
<dbReference type="GO" id="GO:0004185">
    <property type="term" value="F:serine-type carboxypeptidase activity"/>
    <property type="evidence" value="ECO:0007669"/>
    <property type="project" value="UniProtKB-UniRule"/>
</dbReference>
<evidence type="ECO:0000256" key="2">
    <source>
        <dbReference type="ARBA" id="ARBA00022645"/>
    </source>
</evidence>
<gene>
    <name evidence="8" type="ORF">CHLNCDRAFT_32614</name>
</gene>
<keyword evidence="4" id="KW-0732">Signal</keyword>
<evidence type="ECO:0000313" key="8">
    <source>
        <dbReference type="EMBL" id="EFN52050.1"/>
    </source>
</evidence>
<dbReference type="InterPro" id="IPR018202">
    <property type="entry name" value="Ser_caboxypep_ser_AS"/>
</dbReference>
<keyword evidence="6" id="KW-0325">Glycoprotein</keyword>
<keyword evidence="3 7" id="KW-0645">Protease</keyword>
<organism evidence="9">
    <name type="scientific">Chlorella variabilis</name>
    <name type="common">Green alga</name>
    <dbReference type="NCBI Taxonomy" id="554065"/>
    <lineage>
        <taxon>Eukaryota</taxon>
        <taxon>Viridiplantae</taxon>
        <taxon>Chlorophyta</taxon>
        <taxon>core chlorophytes</taxon>
        <taxon>Trebouxiophyceae</taxon>
        <taxon>Chlorellales</taxon>
        <taxon>Chlorellaceae</taxon>
        <taxon>Chlorella clade</taxon>
        <taxon>Chlorella</taxon>
    </lineage>
</organism>
<dbReference type="EC" id="3.4.16.-" evidence="7"/>
<dbReference type="Proteomes" id="UP000008141">
    <property type="component" value="Unassembled WGS sequence"/>
</dbReference>
<dbReference type="GeneID" id="17351604"/>
<dbReference type="Gene3D" id="3.40.50.1820">
    <property type="entry name" value="alpha/beta hydrolase"/>
    <property type="match status" value="1"/>
</dbReference>
<dbReference type="PROSITE" id="PS00131">
    <property type="entry name" value="CARBOXYPEPT_SER_SER"/>
    <property type="match status" value="1"/>
</dbReference>
<dbReference type="InterPro" id="IPR001563">
    <property type="entry name" value="Peptidase_S10"/>
</dbReference>
<evidence type="ECO:0000256" key="3">
    <source>
        <dbReference type="ARBA" id="ARBA00022670"/>
    </source>
</evidence>
<comment type="similarity">
    <text evidence="1 7">Belongs to the peptidase S10 family.</text>
</comment>
<dbReference type="SUPFAM" id="SSF53474">
    <property type="entry name" value="alpha/beta-Hydrolases"/>
    <property type="match status" value="1"/>
</dbReference>
<dbReference type="KEGG" id="cvr:CHLNCDRAFT_32614"/>
<dbReference type="InParanoid" id="E1ZPW3"/>
<keyword evidence="5 7" id="KW-0378">Hydrolase</keyword>
<accession>E1ZPW3</accession>